<dbReference type="Pfam" id="PF00096">
    <property type="entry name" value="zf-C2H2"/>
    <property type="match status" value="1"/>
</dbReference>
<dbReference type="GO" id="GO:0008270">
    <property type="term" value="F:zinc ion binding"/>
    <property type="evidence" value="ECO:0007669"/>
    <property type="project" value="UniProtKB-KW"/>
</dbReference>
<name>A0AAD8A720_DIPPU</name>
<keyword evidence="4" id="KW-1185">Reference proteome</keyword>
<dbReference type="Gene3D" id="3.30.160.60">
    <property type="entry name" value="Classic Zinc Finger"/>
    <property type="match status" value="1"/>
</dbReference>
<keyword evidence="1" id="KW-0479">Metal-binding</keyword>
<dbReference type="InterPro" id="IPR036236">
    <property type="entry name" value="Znf_C2H2_sf"/>
</dbReference>
<reference evidence="3" key="1">
    <citation type="journal article" date="2023" name="IScience">
        <title>Live-bearing cockroach genome reveals convergent evolutionary mechanisms linked to viviparity in insects and beyond.</title>
        <authorList>
            <person name="Fouks B."/>
            <person name="Harrison M.C."/>
            <person name="Mikhailova A.A."/>
            <person name="Marchal E."/>
            <person name="English S."/>
            <person name="Carruthers M."/>
            <person name="Jennings E.C."/>
            <person name="Chiamaka E.L."/>
            <person name="Frigard R.A."/>
            <person name="Pippel M."/>
            <person name="Attardo G.M."/>
            <person name="Benoit J.B."/>
            <person name="Bornberg-Bauer E."/>
            <person name="Tobe S.S."/>
        </authorList>
    </citation>
    <scope>NUCLEOTIDE SEQUENCE</scope>
    <source>
        <strain evidence="3">Stay&amp;Tobe</strain>
    </source>
</reference>
<feature type="domain" description="C2H2-type" evidence="2">
    <location>
        <begin position="46"/>
        <end position="73"/>
    </location>
</feature>
<sequence length="102" mass="11897">MVLHLYAPTGNLEMLWTSLTSSSQSQFSVQEWNSPTSENSDIVLIHPCPHCTKRYKFRTSLYRHLKFECGKEPTFRCPHCAYMTKQKAPMQRHIRNTHGIPC</sequence>
<proteinExistence type="predicted"/>
<accession>A0AAD8A720</accession>
<dbReference type="EMBL" id="JASPKZ010003433">
    <property type="protein sequence ID" value="KAJ9593508.1"/>
    <property type="molecule type" value="Genomic_DNA"/>
</dbReference>
<dbReference type="InterPro" id="IPR013087">
    <property type="entry name" value="Znf_C2H2_type"/>
</dbReference>
<evidence type="ECO:0000256" key="1">
    <source>
        <dbReference type="PROSITE-ProRule" id="PRU00042"/>
    </source>
</evidence>
<dbReference type="Pfam" id="PF13909">
    <property type="entry name" value="zf-H2C2_5"/>
    <property type="match status" value="1"/>
</dbReference>
<dbReference type="SMART" id="SM00355">
    <property type="entry name" value="ZnF_C2H2"/>
    <property type="match status" value="2"/>
</dbReference>
<evidence type="ECO:0000313" key="3">
    <source>
        <dbReference type="EMBL" id="KAJ9593508.1"/>
    </source>
</evidence>
<reference evidence="3" key="2">
    <citation type="submission" date="2023-05" db="EMBL/GenBank/DDBJ databases">
        <authorList>
            <person name="Fouks B."/>
        </authorList>
    </citation>
    <scope>NUCLEOTIDE SEQUENCE</scope>
    <source>
        <strain evidence="3">Stay&amp;Tobe</strain>
        <tissue evidence="3">Testes</tissue>
    </source>
</reference>
<evidence type="ECO:0000313" key="4">
    <source>
        <dbReference type="Proteomes" id="UP001233999"/>
    </source>
</evidence>
<protein>
    <recommendedName>
        <fullName evidence="2">C2H2-type domain-containing protein</fullName>
    </recommendedName>
</protein>
<dbReference type="Proteomes" id="UP001233999">
    <property type="component" value="Unassembled WGS sequence"/>
</dbReference>
<feature type="domain" description="C2H2-type" evidence="2">
    <location>
        <begin position="75"/>
        <end position="98"/>
    </location>
</feature>
<dbReference type="PROSITE" id="PS50157">
    <property type="entry name" value="ZINC_FINGER_C2H2_2"/>
    <property type="match status" value="2"/>
</dbReference>
<dbReference type="AlphaFoldDB" id="A0AAD8A720"/>
<keyword evidence="1" id="KW-0862">Zinc</keyword>
<dbReference type="SUPFAM" id="SSF57667">
    <property type="entry name" value="beta-beta-alpha zinc fingers"/>
    <property type="match status" value="1"/>
</dbReference>
<evidence type="ECO:0000259" key="2">
    <source>
        <dbReference type="PROSITE" id="PS50157"/>
    </source>
</evidence>
<gene>
    <name evidence="3" type="ORF">L9F63_014938</name>
</gene>
<organism evidence="3 4">
    <name type="scientific">Diploptera punctata</name>
    <name type="common">Pacific beetle cockroach</name>
    <dbReference type="NCBI Taxonomy" id="6984"/>
    <lineage>
        <taxon>Eukaryota</taxon>
        <taxon>Metazoa</taxon>
        <taxon>Ecdysozoa</taxon>
        <taxon>Arthropoda</taxon>
        <taxon>Hexapoda</taxon>
        <taxon>Insecta</taxon>
        <taxon>Pterygota</taxon>
        <taxon>Neoptera</taxon>
        <taxon>Polyneoptera</taxon>
        <taxon>Dictyoptera</taxon>
        <taxon>Blattodea</taxon>
        <taxon>Blaberoidea</taxon>
        <taxon>Blaberidae</taxon>
        <taxon>Diplopterinae</taxon>
        <taxon>Diploptera</taxon>
    </lineage>
</organism>
<keyword evidence="1" id="KW-0863">Zinc-finger</keyword>
<comment type="caution">
    <text evidence="3">The sequence shown here is derived from an EMBL/GenBank/DDBJ whole genome shotgun (WGS) entry which is preliminary data.</text>
</comment>